<dbReference type="RefSeq" id="XP_001888550.1">
    <property type="nucleotide sequence ID" value="XM_001888515.1"/>
</dbReference>
<evidence type="ECO:0000256" key="1">
    <source>
        <dbReference type="SAM" id="MobiDB-lite"/>
    </source>
</evidence>
<dbReference type="GeneID" id="6084183"/>
<feature type="compositionally biased region" description="Low complexity" evidence="1">
    <location>
        <begin position="331"/>
        <end position="340"/>
    </location>
</feature>
<keyword evidence="3" id="KW-1185">Reference proteome</keyword>
<feature type="compositionally biased region" description="Polar residues" evidence="1">
    <location>
        <begin position="341"/>
        <end position="362"/>
    </location>
</feature>
<evidence type="ECO:0000313" key="3">
    <source>
        <dbReference type="Proteomes" id="UP000001194"/>
    </source>
</evidence>
<accession>B0DXA1</accession>
<protein>
    <submittedName>
        <fullName evidence="2">Predicted protein</fullName>
    </submittedName>
</protein>
<proteinExistence type="predicted"/>
<reference evidence="2 3" key="1">
    <citation type="journal article" date="2008" name="Nature">
        <title>The genome of Laccaria bicolor provides insights into mycorrhizal symbiosis.</title>
        <authorList>
            <person name="Martin F."/>
            <person name="Aerts A."/>
            <person name="Ahren D."/>
            <person name="Brun A."/>
            <person name="Danchin E.G.J."/>
            <person name="Duchaussoy F."/>
            <person name="Gibon J."/>
            <person name="Kohler A."/>
            <person name="Lindquist E."/>
            <person name="Pereda V."/>
            <person name="Salamov A."/>
            <person name="Shapiro H.J."/>
            <person name="Wuyts J."/>
            <person name="Blaudez D."/>
            <person name="Buee M."/>
            <person name="Brokstein P."/>
            <person name="Canbaeck B."/>
            <person name="Cohen D."/>
            <person name="Courty P.E."/>
            <person name="Coutinho P.M."/>
            <person name="Delaruelle C."/>
            <person name="Detter J.C."/>
            <person name="Deveau A."/>
            <person name="DiFazio S."/>
            <person name="Duplessis S."/>
            <person name="Fraissinet-Tachet L."/>
            <person name="Lucic E."/>
            <person name="Frey-Klett P."/>
            <person name="Fourrey C."/>
            <person name="Feussner I."/>
            <person name="Gay G."/>
            <person name="Grimwood J."/>
            <person name="Hoegger P.J."/>
            <person name="Jain P."/>
            <person name="Kilaru S."/>
            <person name="Labbe J."/>
            <person name="Lin Y.C."/>
            <person name="Legue V."/>
            <person name="Le Tacon F."/>
            <person name="Marmeisse R."/>
            <person name="Melayah D."/>
            <person name="Montanini B."/>
            <person name="Muratet M."/>
            <person name="Nehls U."/>
            <person name="Niculita-Hirzel H."/>
            <person name="Oudot-Le Secq M.P."/>
            <person name="Peter M."/>
            <person name="Quesneville H."/>
            <person name="Rajashekar B."/>
            <person name="Reich M."/>
            <person name="Rouhier N."/>
            <person name="Schmutz J."/>
            <person name="Yin T."/>
            <person name="Chalot M."/>
            <person name="Henrissat B."/>
            <person name="Kuees U."/>
            <person name="Lucas S."/>
            <person name="Van de Peer Y."/>
            <person name="Podila G.K."/>
            <person name="Polle A."/>
            <person name="Pukkila P.J."/>
            <person name="Richardson P.M."/>
            <person name="Rouze P."/>
            <person name="Sanders I.R."/>
            <person name="Stajich J.E."/>
            <person name="Tunlid A."/>
            <person name="Tuskan G."/>
            <person name="Grigoriev I.V."/>
        </authorList>
    </citation>
    <scope>NUCLEOTIDE SEQUENCE [LARGE SCALE GENOMIC DNA]</scope>
    <source>
        <strain evidence="3">S238N-H82 / ATCC MYA-4686</strain>
    </source>
</reference>
<feature type="region of interest" description="Disordered" evidence="1">
    <location>
        <begin position="326"/>
        <end position="368"/>
    </location>
</feature>
<name>B0DXA1_LACBS</name>
<dbReference type="AlphaFoldDB" id="B0DXA1"/>
<dbReference type="OrthoDB" id="3061143at2759"/>
<gene>
    <name evidence="2" type="ORF">LACBIDRAFT_333850</name>
</gene>
<dbReference type="EMBL" id="DS547146">
    <property type="protein sequence ID" value="EDR00758.1"/>
    <property type="molecule type" value="Genomic_DNA"/>
</dbReference>
<sequence length="377" mass="42126">MCLCYPLNRAHCMTTTPPEEFVVKDGEIAGRLQFNPHRDAWFLLLYAVKEHPLVVSRHLLQTIYVYIEDTSQGALTKKLTFENSLHVPLGPVDTMSDQGLFEVGDHSGSIGNQPLQIEQLLYSRRCPLIKMHQLRWWRKSGKLLDTHPRCGHESLQPLSPAWLHLPGLCVDFHTFPGRNQQECRRQGTWPHSNHLGRANVQRQFKMMLSRTCYKASLDILGLVTTTIADAKPCTVHDDGKSDLNTLKARKFNARSSVFDSKPRTVTISEGSHCTTKDETFGPQQSLTLNAPFSRPPDATYTVLGTLYIEAWNWICDITRVSGLISGDGRSRPATSASTSSWLPFSANSNATPNPASHVQGSNIDPEDVVDRIQVASP</sequence>
<dbReference type="HOGENOM" id="CLU_733771_0_0_1"/>
<organism evidence="3">
    <name type="scientific">Laccaria bicolor (strain S238N-H82 / ATCC MYA-4686)</name>
    <name type="common">Bicoloured deceiver</name>
    <name type="synonym">Laccaria laccata var. bicolor</name>
    <dbReference type="NCBI Taxonomy" id="486041"/>
    <lineage>
        <taxon>Eukaryota</taxon>
        <taxon>Fungi</taxon>
        <taxon>Dikarya</taxon>
        <taxon>Basidiomycota</taxon>
        <taxon>Agaricomycotina</taxon>
        <taxon>Agaricomycetes</taxon>
        <taxon>Agaricomycetidae</taxon>
        <taxon>Agaricales</taxon>
        <taxon>Agaricineae</taxon>
        <taxon>Hydnangiaceae</taxon>
        <taxon>Laccaria</taxon>
    </lineage>
</organism>
<dbReference type="Proteomes" id="UP000001194">
    <property type="component" value="Unassembled WGS sequence"/>
</dbReference>
<dbReference type="KEGG" id="lbc:LACBIDRAFT_333850"/>
<dbReference type="InParanoid" id="B0DXA1"/>
<evidence type="ECO:0000313" key="2">
    <source>
        <dbReference type="EMBL" id="EDR00758.1"/>
    </source>
</evidence>